<dbReference type="Pfam" id="PF12710">
    <property type="entry name" value="HAD"/>
    <property type="match status" value="1"/>
</dbReference>
<evidence type="ECO:0000256" key="1">
    <source>
        <dbReference type="ARBA" id="ARBA00009184"/>
    </source>
</evidence>
<dbReference type="EMBL" id="JBHSTP010000002">
    <property type="protein sequence ID" value="MFC6356640.1"/>
    <property type="molecule type" value="Genomic_DNA"/>
</dbReference>
<comment type="similarity">
    <text evidence="1">Belongs to the HAD-like hydrolase superfamily. SerB family.</text>
</comment>
<dbReference type="PANTHER" id="PTHR43344:SF15">
    <property type="entry name" value="PHOSPHOSERINE PHOSPHATASE SERB1"/>
    <property type="match status" value="1"/>
</dbReference>
<dbReference type="Proteomes" id="UP001596306">
    <property type="component" value="Unassembled WGS sequence"/>
</dbReference>
<proteinExistence type="inferred from homology"/>
<keyword evidence="4" id="KW-1185">Reference proteome</keyword>
<dbReference type="RefSeq" id="WP_386731343.1">
    <property type="nucleotide sequence ID" value="NZ_JBHSTP010000002.1"/>
</dbReference>
<evidence type="ECO:0000256" key="2">
    <source>
        <dbReference type="SAM" id="MobiDB-lite"/>
    </source>
</evidence>
<evidence type="ECO:0000313" key="3">
    <source>
        <dbReference type="EMBL" id="MFC6356640.1"/>
    </source>
</evidence>
<dbReference type="InterPro" id="IPR036412">
    <property type="entry name" value="HAD-like_sf"/>
</dbReference>
<dbReference type="SUPFAM" id="SSF56784">
    <property type="entry name" value="HAD-like"/>
    <property type="match status" value="1"/>
</dbReference>
<gene>
    <name evidence="3" type="ORF">ACFQB0_11035</name>
</gene>
<reference evidence="4" key="1">
    <citation type="journal article" date="2019" name="Int. J. Syst. Evol. Microbiol.">
        <title>The Global Catalogue of Microorganisms (GCM) 10K type strain sequencing project: providing services to taxonomists for standard genome sequencing and annotation.</title>
        <authorList>
            <consortium name="The Broad Institute Genomics Platform"/>
            <consortium name="The Broad Institute Genome Sequencing Center for Infectious Disease"/>
            <person name="Wu L."/>
            <person name="Ma J."/>
        </authorList>
    </citation>
    <scope>NUCLEOTIDE SEQUENCE [LARGE SCALE GENOMIC DNA]</scope>
    <source>
        <strain evidence="4">CCUG 43304</strain>
    </source>
</reference>
<dbReference type="PANTHER" id="PTHR43344">
    <property type="entry name" value="PHOSPHOSERINE PHOSPHATASE"/>
    <property type="match status" value="1"/>
</dbReference>
<dbReference type="Gene3D" id="3.40.50.1000">
    <property type="entry name" value="HAD superfamily/HAD-like"/>
    <property type="match status" value="1"/>
</dbReference>
<name>A0ABW1VHT0_9MICO</name>
<dbReference type="InterPro" id="IPR050582">
    <property type="entry name" value="HAD-like_SerB"/>
</dbReference>
<comment type="caution">
    <text evidence="3">The sequence shown here is derived from an EMBL/GenBank/DDBJ whole genome shotgun (WGS) entry which is preliminary data.</text>
</comment>
<dbReference type="InterPro" id="IPR023214">
    <property type="entry name" value="HAD_sf"/>
</dbReference>
<sequence>MPELPQPAIAFFDVDNTLMQGASLYHVGVGAWRRRLITARDVFAFGWKQARFVAVGENRRHLDTIRERALELAVGRHRSEVIQLANDVFDERLVPHLWPETVALAQEHVAAGREVWLVTATAQEVADVIVARLGLTGALGTVLESVDGVYTGRLIGTVLHGQHKADAAETRAAVSGVDLADCWAYSDSRHDIPLLNLVGNPVVVNPDATLRRYAIARAWPVMTTRPETLRETRRAATDRSERSKKR</sequence>
<accession>A0ABW1VHT0</accession>
<organism evidence="3 4">
    <name type="scientific">Luethyella okanaganae</name>
    <dbReference type="NCBI Taxonomy" id="69372"/>
    <lineage>
        <taxon>Bacteria</taxon>
        <taxon>Bacillati</taxon>
        <taxon>Actinomycetota</taxon>
        <taxon>Actinomycetes</taxon>
        <taxon>Micrococcales</taxon>
        <taxon>Microbacteriaceae</taxon>
        <taxon>Luethyella</taxon>
    </lineage>
</organism>
<dbReference type="NCBIfam" id="TIGR01490">
    <property type="entry name" value="HAD-SF-IB-hyp1"/>
    <property type="match status" value="1"/>
</dbReference>
<dbReference type="InterPro" id="IPR006385">
    <property type="entry name" value="HAD_hydro_SerB1"/>
</dbReference>
<keyword evidence="3" id="KW-0378">Hydrolase</keyword>
<dbReference type="Gene3D" id="1.20.1440.100">
    <property type="entry name" value="SG protein - dephosphorylation function"/>
    <property type="match status" value="1"/>
</dbReference>
<feature type="region of interest" description="Disordered" evidence="2">
    <location>
        <begin position="227"/>
        <end position="246"/>
    </location>
</feature>
<evidence type="ECO:0000313" key="4">
    <source>
        <dbReference type="Proteomes" id="UP001596306"/>
    </source>
</evidence>
<dbReference type="CDD" id="cd02612">
    <property type="entry name" value="HAD_PGPPase"/>
    <property type="match status" value="1"/>
</dbReference>
<protein>
    <submittedName>
        <fullName evidence="3">HAD family hydrolase</fullName>
    </submittedName>
</protein>
<dbReference type="GO" id="GO:0016787">
    <property type="term" value="F:hydrolase activity"/>
    <property type="evidence" value="ECO:0007669"/>
    <property type="project" value="UniProtKB-KW"/>
</dbReference>